<dbReference type="Proteomes" id="UP000271098">
    <property type="component" value="Unassembled WGS sequence"/>
</dbReference>
<dbReference type="AlphaFoldDB" id="A0A183EJA1"/>
<sequence length="72" mass="8517">MHCEDSVDLVTHLLAENRKLRQLYLSEHQKATVERRRRITAEARLTALLSLGSFERRRPNEYVVIFSFFGKI</sequence>
<gene>
    <name evidence="1" type="ORF">GPUH_LOCUS21043</name>
</gene>
<evidence type="ECO:0000313" key="3">
    <source>
        <dbReference type="WBParaSite" id="GPUH_0002106701-mRNA-1"/>
    </source>
</evidence>
<protein>
    <submittedName>
        <fullName evidence="3">Transposase</fullName>
    </submittedName>
</protein>
<accession>A0A183EJA1</accession>
<dbReference type="EMBL" id="UYRT01091715">
    <property type="protein sequence ID" value="VDN37382.1"/>
    <property type="molecule type" value="Genomic_DNA"/>
</dbReference>
<evidence type="ECO:0000313" key="2">
    <source>
        <dbReference type="Proteomes" id="UP000271098"/>
    </source>
</evidence>
<keyword evidence="2" id="KW-1185">Reference proteome</keyword>
<dbReference type="WBParaSite" id="GPUH_0002106701-mRNA-1">
    <property type="protein sequence ID" value="GPUH_0002106701-mRNA-1"/>
    <property type="gene ID" value="GPUH_0002106701"/>
</dbReference>
<reference evidence="1 2" key="2">
    <citation type="submission" date="2018-11" db="EMBL/GenBank/DDBJ databases">
        <authorList>
            <consortium name="Pathogen Informatics"/>
        </authorList>
    </citation>
    <scope>NUCLEOTIDE SEQUENCE [LARGE SCALE GENOMIC DNA]</scope>
</reference>
<evidence type="ECO:0000313" key="1">
    <source>
        <dbReference type="EMBL" id="VDN37382.1"/>
    </source>
</evidence>
<name>A0A183EJA1_9BILA</name>
<organism evidence="3">
    <name type="scientific">Gongylonema pulchrum</name>
    <dbReference type="NCBI Taxonomy" id="637853"/>
    <lineage>
        <taxon>Eukaryota</taxon>
        <taxon>Metazoa</taxon>
        <taxon>Ecdysozoa</taxon>
        <taxon>Nematoda</taxon>
        <taxon>Chromadorea</taxon>
        <taxon>Rhabditida</taxon>
        <taxon>Spirurina</taxon>
        <taxon>Spiruromorpha</taxon>
        <taxon>Spiruroidea</taxon>
        <taxon>Gongylonematidae</taxon>
        <taxon>Gongylonema</taxon>
    </lineage>
</organism>
<proteinExistence type="predicted"/>
<reference evidence="3" key="1">
    <citation type="submission" date="2016-06" db="UniProtKB">
        <authorList>
            <consortium name="WormBaseParasite"/>
        </authorList>
    </citation>
    <scope>IDENTIFICATION</scope>
</reference>